<keyword evidence="4 11" id="KW-0067">ATP-binding</keyword>
<dbReference type="PROSITE" id="PS00211">
    <property type="entry name" value="ABC_TRANSPORTER_1"/>
    <property type="match status" value="1"/>
</dbReference>
<feature type="domain" description="ABC transmembrane type-1" evidence="10">
    <location>
        <begin position="46"/>
        <end position="327"/>
    </location>
</feature>
<keyword evidence="3" id="KW-0547">Nucleotide-binding</keyword>
<dbReference type="Proteomes" id="UP000004691">
    <property type="component" value="Unassembled WGS sequence"/>
</dbReference>
<dbReference type="InterPro" id="IPR014223">
    <property type="entry name" value="ABC_CydC/D"/>
</dbReference>
<dbReference type="eggNOG" id="COG4987">
    <property type="taxonomic scope" value="Bacteria"/>
</dbReference>
<evidence type="ECO:0000313" key="11">
    <source>
        <dbReference type="EMBL" id="EID54186.1"/>
    </source>
</evidence>
<evidence type="ECO:0000256" key="8">
    <source>
        <dbReference type="SAM" id="Phobius"/>
    </source>
</evidence>
<evidence type="ECO:0000259" key="10">
    <source>
        <dbReference type="PROSITE" id="PS50929"/>
    </source>
</evidence>
<dbReference type="InterPro" id="IPR036640">
    <property type="entry name" value="ABC1_TM_sf"/>
</dbReference>
<dbReference type="InterPro" id="IPR003439">
    <property type="entry name" value="ABC_transporter-like_ATP-bd"/>
</dbReference>
<dbReference type="SUPFAM" id="SSF52540">
    <property type="entry name" value="P-loop containing nucleoside triphosphate hydrolases"/>
    <property type="match status" value="2"/>
</dbReference>
<dbReference type="GO" id="GO:0045454">
    <property type="term" value="P:cell redox homeostasis"/>
    <property type="evidence" value="ECO:0007669"/>
    <property type="project" value="InterPro"/>
</dbReference>
<dbReference type="InterPro" id="IPR011527">
    <property type="entry name" value="ABC1_TM_dom"/>
</dbReference>
<evidence type="ECO:0000256" key="3">
    <source>
        <dbReference type="ARBA" id="ARBA00022741"/>
    </source>
</evidence>
<proteinExistence type="predicted"/>
<dbReference type="CDD" id="cd03228">
    <property type="entry name" value="ABCC_MRP_Like"/>
    <property type="match status" value="2"/>
</dbReference>
<sequence length="1114" mass="115918">MNALTHGPLTATVSSTGQSEEDTAWVSRGPLGALPALSSAARRALAFSAVLALLNAAALVAQAFLLASVLADLVAGEVTGHEKVVAALAGSVVLRAVLGWAMRVVAARAAAGAKEELRARVVDHALRLGPEWIEKRGAGELTSLTTKGLDALDAYFTEYLPALVTAAVVPFAAGLAVLVADWPSAVLIVVTLPLLPLFAVLIGKQTAERVEQATDAVHRMSGHLLELVRALPVLTAFRRAEAQADAVRRVSDGHRRTTLATLRLAFASAFALELAATLSVALVAVVIGVRLVSGDLSLAVGLGVLILAPECYQPLRSVGSAFHASQDGVEAVRKVAGVLSVEPPRHGVREPGQGAVRVDALRVRRRGGFAPDGETFTVRPGERVRLAGRSGTGKTTTLSVLLGFVTPDSGSVTVDGVPLSELDMSMWRDVVAWVPQSPAFAGGTVRAELALTGADAPEIDAMLARLDLTGLAERPVHRLSVGQRQRVAVARALLRLWHGAWLLLLDEPTAHLDRASAELVWLAVREAQDAGAAVVIAAHARGGIEAPSRNAAEERSVGTKARPAARTAARPVPLRELGDRRLVRGVALGAAALLAGIALTATSGWLIAKASQQPPILTLTVAVVGVRTFGLARAALRYVERLVTHDGAFRVAARLRERLWRSLVRLGPARVRSRHGEDLAKLVDDVDTVRDLLPRAVTPPVVAGLVVAGAIAVQTAVLPSAGLALAGAVVVAAVVAPALAVLLDRRATATLSEGRRDVAARVLSLFDGAAELIAFGAHVERRARLAERDAQLAALARRQAWGAGAADAVVTAATGLAAVTGVVFAARAIAEGTLDPVLAPVLALVPLALAEALSMLPPAAQHWAALRRARMRLSAMLDTAQDQPRQLGTVTRVKDGAVRLSAVDVRWPGGSGPALRGADLDIPAGARVAVVGPSGAGKSSLLATVLGFLRPERGAAVLPDRVAWAPQEPQLVSTTVAENLRLADPHASDARLREVLRIACLADLPLDVVLGDAGRGLSGGQAHRVALARAVLAAQDADVVLLDEPTAHLDEATADAVLANLRTALDGRTVFHVTHRPEEAADADIVVEVTGGRVEVVRGTFAGARTAMRAGERR</sequence>
<dbReference type="InterPro" id="IPR003593">
    <property type="entry name" value="AAA+_ATPase"/>
</dbReference>
<evidence type="ECO:0000256" key="6">
    <source>
        <dbReference type="ARBA" id="ARBA00023136"/>
    </source>
</evidence>
<comment type="subcellular location">
    <subcellularLocation>
        <location evidence="1">Cell membrane</location>
        <topology evidence="1">Multi-pass membrane protein</topology>
    </subcellularLocation>
</comment>
<feature type="transmembrane region" description="Helical" evidence="8">
    <location>
        <begin position="44"/>
        <end position="65"/>
    </location>
</feature>
<dbReference type="GO" id="GO:0042883">
    <property type="term" value="P:cysteine transport"/>
    <property type="evidence" value="ECO:0007669"/>
    <property type="project" value="InterPro"/>
</dbReference>
<evidence type="ECO:0000256" key="2">
    <source>
        <dbReference type="ARBA" id="ARBA00022692"/>
    </source>
</evidence>
<organism evidence="11 12">
    <name type="scientific">Saccharomonospora xinjiangensis XJ-54</name>
    <dbReference type="NCBI Taxonomy" id="882086"/>
    <lineage>
        <taxon>Bacteria</taxon>
        <taxon>Bacillati</taxon>
        <taxon>Actinomycetota</taxon>
        <taxon>Actinomycetes</taxon>
        <taxon>Pseudonocardiales</taxon>
        <taxon>Pseudonocardiaceae</taxon>
        <taxon>Saccharomonospora</taxon>
    </lineage>
</organism>
<feature type="transmembrane region" description="Helical" evidence="8">
    <location>
        <begin position="159"/>
        <end position="179"/>
    </location>
</feature>
<evidence type="ECO:0000259" key="9">
    <source>
        <dbReference type="PROSITE" id="PS50893"/>
    </source>
</evidence>
<dbReference type="AlphaFoldDB" id="I0V233"/>
<dbReference type="GO" id="GO:0140359">
    <property type="term" value="F:ABC-type transporter activity"/>
    <property type="evidence" value="ECO:0007669"/>
    <property type="project" value="InterPro"/>
</dbReference>
<evidence type="ECO:0000256" key="7">
    <source>
        <dbReference type="SAM" id="MobiDB-lite"/>
    </source>
</evidence>
<feature type="transmembrane region" description="Helical" evidence="8">
    <location>
        <begin position="585"/>
        <end position="608"/>
    </location>
</feature>
<dbReference type="Pfam" id="PF00664">
    <property type="entry name" value="ABC_membrane"/>
    <property type="match status" value="1"/>
</dbReference>
<reference evidence="11 12" key="1">
    <citation type="submission" date="2012-01" db="EMBL/GenBank/DDBJ databases">
        <title>Improved High-Quality Draft sequence of Saccharomonospora xinjiangensis XJ-54.</title>
        <authorList>
            <consortium name="US DOE Joint Genome Institute"/>
            <person name="Lucas S."/>
            <person name="Han J."/>
            <person name="Lapidus A."/>
            <person name="Cheng J.-F."/>
            <person name="Goodwin L."/>
            <person name="Pitluck S."/>
            <person name="Peters L."/>
            <person name="Mikhailova N."/>
            <person name="Teshima H."/>
            <person name="Detter J.C."/>
            <person name="Han C."/>
            <person name="Tapia R."/>
            <person name="Land M."/>
            <person name="Hauser L."/>
            <person name="Kyrpides N."/>
            <person name="Ivanova N."/>
            <person name="Pagani I."/>
            <person name="Brambilla E.-M."/>
            <person name="Klenk H.-P."/>
            <person name="Woyke T."/>
        </authorList>
    </citation>
    <scope>NUCLEOTIDE SEQUENCE [LARGE SCALE GENOMIC DNA]</scope>
    <source>
        <strain evidence="11 12">XJ-54</strain>
    </source>
</reference>
<dbReference type="NCBIfam" id="TIGR02857">
    <property type="entry name" value="CydD"/>
    <property type="match status" value="1"/>
</dbReference>
<evidence type="ECO:0000313" key="12">
    <source>
        <dbReference type="Proteomes" id="UP000004691"/>
    </source>
</evidence>
<dbReference type="CDD" id="cd18584">
    <property type="entry name" value="ABC_6TM_AarD_CydD"/>
    <property type="match status" value="1"/>
</dbReference>
<feature type="transmembrane region" description="Helical" evidence="8">
    <location>
        <begin position="264"/>
        <end position="285"/>
    </location>
</feature>
<dbReference type="PROSITE" id="PS50929">
    <property type="entry name" value="ABC_TM1F"/>
    <property type="match status" value="2"/>
</dbReference>
<dbReference type="SUPFAM" id="SSF90123">
    <property type="entry name" value="ABC transporter transmembrane region"/>
    <property type="match status" value="2"/>
</dbReference>
<feature type="domain" description="ABC transmembrane type-1" evidence="10">
    <location>
        <begin position="585"/>
        <end position="865"/>
    </location>
</feature>
<dbReference type="HOGENOM" id="CLU_000604_17_5_11"/>
<evidence type="ECO:0000256" key="1">
    <source>
        <dbReference type="ARBA" id="ARBA00004651"/>
    </source>
</evidence>
<dbReference type="STRING" id="882086.SacxiDRAFT_1949"/>
<keyword evidence="12" id="KW-1185">Reference proteome</keyword>
<dbReference type="PANTHER" id="PTHR24221">
    <property type="entry name" value="ATP-BINDING CASSETTE SUB-FAMILY B"/>
    <property type="match status" value="1"/>
</dbReference>
<dbReference type="Pfam" id="PF00005">
    <property type="entry name" value="ABC_tran"/>
    <property type="match status" value="2"/>
</dbReference>
<keyword evidence="5 8" id="KW-1133">Transmembrane helix</keyword>
<gene>
    <name evidence="11" type="ORF">SacxiDRAFT_1949</name>
</gene>
<dbReference type="GO" id="GO:0005524">
    <property type="term" value="F:ATP binding"/>
    <property type="evidence" value="ECO:0007669"/>
    <property type="project" value="UniProtKB-KW"/>
</dbReference>
<keyword evidence="2 8" id="KW-0812">Transmembrane</keyword>
<dbReference type="PROSITE" id="PS50893">
    <property type="entry name" value="ABC_TRANSPORTER_2"/>
    <property type="match status" value="2"/>
</dbReference>
<dbReference type="eggNOG" id="COG4988">
    <property type="taxonomic scope" value="Bacteria"/>
</dbReference>
<protein>
    <submittedName>
        <fullName evidence="11">ABC transporter, CydDC cysteine exporter (CydDC-E) family, permease/ATP-binding protein CydD</fullName>
    </submittedName>
</protein>
<feature type="transmembrane region" description="Helical" evidence="8">
    <location>
        <begin position="697"/>
        <end position="717"/>
    </location>
</feature>
<feature type="transmembrane region" description="Helical" evidence="8">
    <location>
        <begin position="185"/>
        <end position="203"/>
    </location>
</feature>
<dbReference type="SMART" id="SM00382">
    <property type="entry name" value="AAA"/>
    <property type="match status" value="2"/>
</dbReference>
<dbReference type="InterPro" id="IPR039421">
    <property type="entry name" value="Type_1_exporter"/>
</dbReference>
<feature type="domain" description="ABC transporter" evidence="9">
    <location>
        <begin position="898"/>
        <end position="1113"/>
    </location>
</feature>
<dbReference type="RefSeq" id="WP_006238335.1">
    <property type="nucleotide sequence ID" value="NZ_JH636049.1"/>
</dbReference>
<feature type="region of interest" description="Disordered" evidence="7">
    <location>
        <begin position="547"/>
        <end position="569"/>
    </location>
</feature>
<feature type="region of interest" description="Disordered" evidence="7">
    <location>
        <begin position="1"/>
        <end position="21"/>
    </location>
</feature>
<feature type="transmembrane region" description="Helical" evidence="8">
    <location>
        <begin position="85"/>
        <end position="106"/>
    </location>
</feature>
<dbReference type="PANTHER" id="PTHR24221:SF590">
    <property type="entry name" value="COMPONENT LINKED WITH THE ASSEMBLY OF CYTOCHROME' TRANSPORT TRANSMEMBRANE ATP-BINDING PROTEIN ABC TRANSPORTER CYDD-RELATED"/>
    <property type="match status" value="1"/>
</dbReference>
<dbReference type="GO" id="GO:0016887">
    <property type="term" value="F:ATP hydrolysis activity"/>
    <property type="evidence" value="ECO:0007669"/>
    <property type="project" value="InterPro"/>
</dbReference>
<accession>I0V233</accession>
<dbReference type="InterPro" id="IPR017871">
    <property type="entry name" value="ABC_transporter-like_CS"/>
</dbReference>
<dbReference type="Gene3D" id="1.20.1560.10">
    <property type="entry name" value="ABC transporter type 1, transmembrane domain"/>
    <property type="match status" value="2"/>
</dbReference>
<dbReference type="EMBL" id="JH636049">
    <property type="protein sequence ID" value="EID54186.1"/>
    <property type="molecule type" value="Genomic_DNA"/>
</dbReference>
<name>I0V233_9PSEU</name>
<dbReference type="InterPro" id="IPR014216">
    <property type="entry name" value="ABC_transptr_CydD"/>
</dbReference>
<feature type="transmembrane region" description="Helical" evidence="8">
    <location>
        <begin position="723"/>
        <end position="743"/>
    </location>
</feature>
<dbReference type="GO" id="GO:0034775">
    <property type="term" value="P:glutathione transmembrane transport"/>
    <property type="evidence" value="ECO:0007669"/>
    <property type="project" value="InterPro"/>
</dbReference>
<dbReference type="NCBIfam" id="TIGR02868">
    <property type="entry name" value="CydC"/>
    <property type="match status" value="1"/>
</dbReference>
<feature type="transmembrane region" description="Helical" evidence="8">
    <location>
        <begin position="805"/>
        <end position="829"/>
    </location>
</feature>
<dbReference type="Gene3D" id="3.40.50.300">
    <property type="entry name" value="P-loop containing nucleotide triphosphate hydrolases"/>
    <property type="match status" value="2"/>
</dbReference>
<evidence type="ECO:0000256" key="4">
    <source>
        <dbReference type="ARBA" id="ARBA00022840"/>
    </source>
</evidence>
<evidence type="ECO:0000256" key="5">
    <source>
        <dbReference type="ARBA" id="ARBA00022989"/>
    </source>
</evidence>
<dbReference type="InterPro" id="IPR027417">
    <property type="entry name" value="P-loop_NTPase"/>
</dbReference>
<dbReference type="GO" id="GO:0005886">
    <property type="term" value="C:plasma membrane"/>
    <property type="evidence" value="ECO:0007669"/>
    <property type="project" value="UniProtKB-SubCell"/>
</dbReference>
<keyword evidence="6 8" id="KW-0472">Membrane</keyword>
<feature type="domain" description="ABC transporter" evidence="9">
    <location>
        <begin position="356"/>
        <end position="585"/>
    </location>
</feature>
<dbReference type="OrthoDB" id="9806127at2"/>